<dbReference type="RefSeq" id="XP_018747217.1">
    <property type="nucleotide sequence ID" value="XM_018904339.1"/>
</dbReference>
<dbReference type="VEuPathDB" id="FungiDB:FVEG_15216"/>
<organism evidence="1 2">
    <name type="scientific">Gibberella moniliformis (strain M3125 / FGSC 7600)</name>
    <name type="common">Maize ear and stalk rot fungus</name>
    <name type="synonym">Fusarium verticillioides</name>
    <dbReference type="NCBI Taxonomy" id="334819"/>
    <lineage>
        <taxon>Eukaryota</taxon>
        <taxon>Fungi</taxon>
        <taxon>Dikarya</taxon>
        <taxon>Ascomycota</taxon>
        <taxon>Pezizomycotina</taxon>
        <taxon>Sordariomycetes</taxon>
        <taxon>Hypocreomycetidae</taxon>
        <taxon>Hypocreales</taxon>
        <taxon>Nectriaceae</taxon>
        <taxon>Fusarium</taxon>
        <taxon>Fusarium fujikuroi species complex</taxon>
    </lineage>
</organism>
<dbReference type="AlphaFoldDB" id="W7LR66"/>
<dbReference type="EMBL" id="DS022244">
    <property type="protein sequence ID" value="EWG41026.1"/>
    <property type="molecule type" value="Genomic_DNA"/>
</dbReference>
<gene>
    <name evidence="1" type="ORF">FVEG_15216</name>
</gene>
<sequence>MSCHIFEGAFASCRATDSWPTGHTYPSRHSVRSPSFPAEGKRRRWCAGIPWKNMEVLSSLAGGSAWLQSLTPRGCQSHANLHRRPTLREQLFDEKLNPQLLILLVSSHFVCDCVDLPGP</sequence>
<keyword evidence="2" id="KW-1185">Reference proteome</keyword>
<dbReference type="GeneID" id="30072092"/>
<dbReference type="KEGG" id="fvr:FVEG_15216"/>
<evidence type="ECO:0000313" key="1">
    <source>
        <dbReference type="EMBL" id="EWG41026.1"/>
    </source>
</evidence>
<evidence type="ECO:0000313" key="2">
    <source>
        <dbReference type="Proteomes" id="UP000009096"/>
    </source>
</evidence>
<accession>W7LR66</accession>
<reference evidence="1 2" key="1">
    <citation type="journal article" date="2010" name="Nature">
        <title>Comparative genomics reveals mobile pathogenicity chromosomes in Fusarium.</title>
        <authorList>
            <person name="Ma L.J."/>
            <person name="van der Does H.C."/>
            <person name="Borkovich K.A."/>
            <person name="Coleman J.J."/>
            <person name="Daboussi M.J."/>
            <person name="Di Pietro A."/>
            <person name="Dufresne M."/>
            <person name="Freitag M."/>
            <person name="Grabherr M."/>
            <person name="Henrissat B."/>
            <person name="Houterman P.M."/>
            <person name="Kang S."/>
            <person name="Shim W.B."/>
            <person name="Woloshuk C."/>
            <person name="Xie X."/>
            <person name="Xu J.R."/>
            <person name="Antoniw J."/>
            <person name="Baker S.E."/>
            <person name="Bluhm B.H."/>
            <person name="Breakspear A."/>
            <person name="Brown D.W."/>
            <person name="Butchko R.A."/>
            <person name="Chapman S."/>
            <person name="Coulson R."/>
            <person name="Coutinho P.M."/>
            <person name="Danchin E.G."/>
            <person name="Diener A."/>
            <person name="Gale L.R."/>
            <person name="Gardiner D.M."/>
            <person name="Goff S."/>
            <person name="Hammond-Kosack K.E."/>
            <person name="Hilburn K."/>
            <person name="Hua-Van A."/>
            <person name="Jonkers W."/>
            <person name="Kazan K."/>
            <person name="Kodira C.D."/>
            <person name="Koehrsen M."/>
            <person name="Kumar L."/>
            <person name="Lee Y.H."/>
            <person name="Li L."/>
            <person name="Manners J.M."/>
            <person name="Miranda-Saavedra D."/>
            <person name="Mukherjee M."/>
            <person name="Park G."/>
            <person name="Park J."/>
            <person name="Park S.Y."/>
            <person name="Proctor R.H."/>
            <person name="Regev A."/>
            <person name="Ruiz-Roldan M.C."/>
            <person name="Sain D."/>
            <person name="Sakthikumar S."/>
            <person name="Sykes S."/>
            <person name="Schwartz D.C."/>
            <person name="Turgeon B.G."/>
            <person name="Wapinski I."/>
            <person name="Yoder O."/>
            <person name="Young S."/>
            <person name="Zeng Q."/>
            <person name="Zhou S."/>
            <person name="Galagan J."/>
            <person name="Cuomo C.A."/>
            <person name="Kistler H.C."/>
            <person name="Rep M."/>
        </authorList>
    </citation>
    <scope>NUCLEOTIDE SEQUENCE [LARGE SCALE GENOMIC DNA]</scope>
    <source>
        <strain evidence="2">M3125 / FGSC 7600</strain>
    </source>
</reference>
<protein>
    <submittedName>
        <fullName evidence="1">Uncharacterized protein</fullName>
    </submittedName>
</protein>
<proteinExistence type="predicted"/>
<dbReference type="Proteomes" id="UP000009096">
    <property type="component" value="Chromosome 5"/>
</dbReference>
<name>W7LR66_GIBM7</name>
<dbReference type="EMBL" id="CM000582">
    <property type="protein sequence ID" value="EWG41026.1"/>
    <property type="molecule type" value="Genomic_DNA"/>
</dbReference>